<feature type="transmembrane region" description="Helical" evidence="2">
    <location>
        <begin position="216"/>
        <end position="236"/>
    </location>
</feature>
<name>A0A7C3EAX1_9SPIR</name>
<dbReference type="GO" id="GO:0015293">
    <property type="term" value="F:symporter activity"/>
    <property type="evidence" value="ECO:0007669"/>
    <property type="project" value="InterPro"/>
</dbReference>
<evidence type="ECO:0000313" key="3">
    <source>
        <dbReference type="EMBL" id="HFH30453.1"/>
    </source>
</evidence>
<dbReference type="InterPro" id="IPR039672">
    <property type="entry name" value="MFS_2"/>
</dbReference>
<feature type="transmembrane region" description="Helical" evidence="2">
    <location>
        <begin position="330"/>
        <end position="351"/>
    </location>
</feature>
<feature type="transmembrane region" description="Helical" evidence="2">
    <location>
        <begin position="141"/>
        <end position="164"/>
    </location>
</feature>
<accession>A0A7C3EAX1</accession>
<gene>
    <name evidence="3" type="ORF">ENS59_13250</name>
</gene>
<dbReference type="Pfam" id="PF13347">
    <property type="entry name" value="MFS_2"/>
    <property type="match status" value="1"/>
</dbReference>
<dbReference type="PANTHER" id="PTHR11328:SF24">
    <property type="entry name" value="MAJOR FACILITATOR SUPERFAMILY (MFS) PROFILE DOMAIN-CONTAINING PROTEIN"/>
    <property type="match status" value="1"/>
</dbReference>
<feature type="transmembrane region" description="Helical" evidence="2">
    <location>
        <begin position="176"/>
        <end position="196"/>
    </location>
</feature>
<feature type="transmembrane region" description="Helical" evidence="2">
    <location>
        <begin position="443"/>
        <end position="462"/>
    </location>
</feature>
<dbReference type="GO" id="GO:0005886">
    <property type="term" value="C:plasma membrane"/>
    <property type="evidence" value="ECO:0007669"/>
    <property type="project" value="TreeGrafter"/>
</dbReference>
<keyword evidence="2" id="KW-0812">Transmembrane</keyword>
<dbReference type="AlphaFoldDB" id="A0A7C3EAX1"/>
<comment type="similarity">
    <text evidence="1">Belongs to the sodium:galactoside symporter (TC 2.A.2) family.</text>
</comment>
<evidence type="ECO:0000256" key="2">
    <source>
        <dbReference type="SAM" id="Phobius"/>
    </source>
</evidence>
<dbReference type="InterPro" id="IPR036259">
    <property type="entry name" value="MFS_trans_sf"/>
</dbReference>
<sequence length="478" mass="52412">MNNAGINAQGRTVESLPFSKKVIYALGQLGWSLASYGAANFLNYFYLPPQEGGTALFPKMIHQGYIVGVLTVIGLILAFGRIWDAITDPLIAVFSDKSKSKIGRRRFFMAIAVLPFALFAVLVFVAPFGTGAQANITANGLWLFVTVTLFYLFMTMYVTPFFAWMSELGHSSNERLELSTMISITWALGAMIGAQAPALQGMFQAQGMSPLQAFQAAEGVFALVSFILMVLPIIVIDENRYAESVPCDDGFFTSIGNVIKDRNFFRFTLSDFAYWISLYFINNGLMYYITVLLGLPKETYSSLFIVMFLVSFAFYIPVNFIARAVGRKRLLMIAFGLFGFLFIFCSLFGYLPLPPMTQALIAALLAAIPLAIFGILPNAMVSDMAEAYAIETGMYKAGVFFGFRTFMSKMGQSIGAVLLPSIVMIGAGSGGSGDVVGVTGVRLTTLFALAFCVIGFILLLLYNEKQVQETLAKHQQNK</sequence>
<organism evidence="3">
    <name type="scientific">Gracilinema caldarium</name>
    <dbReference type="NCBI Taxonomy" id="215591"/>
    <lineage>
        <taxon>Bacteria</taxon>
        <taxon>Pseudomonadati</taxon>
        <taxon>Spirochaetota</taxon>
        <taxon>Spirochaetia</taxon>
        <taxon>Spirochaetales</taxon>
        <taxon>Breznakiellaceae</taxon>
        <taxon>Gracilinema</taxon>
    </lineage>
</organism>
<dbReference type="Gene3D" id="1.20.1250.20">
    <property type="entry name" value="MFS general substrate transporter like domains"/>
    <property type="match status" value="2"/>
</dbReference>
<feature type="transmembrane region" description="Helical" evidence="2">
    <location>
        <begin position="65"/>
        <end position="86"/>
    </location>
</feature>
<evidence type="ECO:0000256" key="1">
    <source>
        <dbReference type="ARBA" id="ARBA00009617"/>
    </source>
</evidence>
<dbReference type="SUPFAM" id="SSF103473">
    <property type="entry name" value="MFS general substrate transporter"/>
    <property type="match status" value="1"/>
</dbReference>
<protein>
    <submittedName>
        <fullName evidence="3">MFS transporter</fullName>
    </submittedName>
</protein>
<proteinExistence type="inferred from homology"/>
<reference evidence="3" key="1">
    <citation type="journal article" date="2020" name="mSystems">
        <title>Genome- and Community-Level Interaction Insights into Carbon Utilization and Element Cycling Functions of Hydrothermarchaeota in Hydrothermal Sediment.</title>
        <authorList>
            <person name="Zhou Z."/>
            <person name="Liu Y."/>
            <person name="Xu W."/>
            <person name="Pan J."/>
            <person name="Luo Z.H."/>
            <person name="Li M."/>
        </authorList>
    </citation>
    <scope>NUCLEOTIDE SEQUENCE [LARGE SCALE GENOMIC DNA]</scope>
    <source>
        <strain evidence="3">SpSt-503</strain>
    </source>
</reference>
<feature type="transmembrane region" description="Helical" evidence="2">
    <location>
        <begin position="272"/>
        <end position="293"/>
    </location>
</feature>
<dbReference type="PANTHER" id="PTHR11328">
    <property type="entry name" value="MAJOR FACILITATOR SUPERFAMILY DOMAIN-CONTAINING PROTEIN"/>
    <property type="match status" value="1"/>
</dbReference>
<keyword evidence="2" id="KW-1133">Transmembrane helix</keyword>
<feature type="transmembrane region" description="Helical" evidence="2">
    <location>
        <begin position="299"/>
        <end position="318"/>
    </location>
</feature>
<keyword evidence="2" id="KW-0472">Membrane</keyword>
<feature type="transmembrane region" description="Helical" evidence="2">
    <location>
        <begin position="413"/>
        <end position="431"/>
    </location>
</feature>
<feature type="transmembrane region" description="Helical" evidence="2">
    <location>
        <begin position="107"/>
        <end position="129"/>
    </location>
</feature>
<feature type="transmembrane region" description="Helical" evidence="2">
    <location>
        <begin position="22"/>
        <end position="45"/>
    </location>
</feature>
<feature type="transmembrane region" description="Helical" evidence="2">
    <location>
        <begin position="357"/>
        <end position="376"/>
    </location>
</feature>
<dbReference type="EMBL" id="DSVL01000409">
    <property type="protein sequence ID" value="HFH30453.1"/>
    <property type="molecule type" value="Genomic_DNA"/>
</dbReference>
<comment type="caution">
    <text evidence="3">The sequence shown here is derived from an EMBL/GenBank/DDBJ whole genome shotgun (WGS) entry which is preliminary data.</text>
</comment>
<dbReference type="GO" id="GO:0008643">
    <property type="term" value="P:carbohydrate transport"/>
    <property type="evidence" value="ECO:0007669"/>
    <property type="project" value="InterPro"/>
</dbReference>